<dbReference type="InterPro" id="IPR003731">
    <property type="entry name" value="Di-Nase_FeMo-co_biosynth"/>
</dbReference>
<sequence length="162" mass="17594">MKIAIPSSTKGGLDDTVAPVFARAPVFTIVEVENGEIKDVRTIQNPAVTAPRGAGIMAVQTLINEGVDTIIAPQLGPNALGAIQAAGIRVYTFQPGTPIREAVENVLEYAPQTAQSQITVPVYGYGYGRRRGRGRGCRARLGRCLGKGNPNRRSPRWFYDWW</sequence>
<comment type="caution">
    <text evidence="2">The sequence shown here is derived from an EMBL/GenBank/DDBJ whole genome shotgun (WGS) entry which is preliminary data.</text>
</comment>
<dbReference type="CDD" id="cd00851">
    <property type="entry name" value="MTH1175"/>
    <property type="match status" value="1"/>
</dbReference>
<dbReference type="AlphaFoldDB" id="A0A832ZF32"/>
<organism evidence="2 3">
    <name type="scientific">Thermococcus paralvinellae</name>
    <dbReference type="NCBI Taxonomy" id="582419"/>
    <lineage>
        <taxon>Archaea</taxon>
        <taxon>Methanobacteriati</taxon>
        <taxon>Methanobacteriota</taxon>
        <taxon>Thermococci</taxon>
        <taxon>Thermococcales</taxon>
        <taxon>Thermococcaceae</taxon>
        <taxon>Thermococcus</taxon>
    </lineage>
</organism>
<dbReference type="Proteomes" id="UP000649326">
    <property type="component" value="Unassembled WGS sequence"/>
</dbReference>
<accession>A0A832ZF32</accession>
<dbReference type="PANTHER" id="PTHR33937:SF2">
    <property type="entry name" value="DINITROGENASE IRON-MOLYBDENUM COFACTOR BIOSYNTHESIS DOMAIN-CONTAINING PROTEIN"/>
    <property type="match status" value="1"/>
</dbReference>
<reference evidence="2" key="1">
    <citation type="journal article" date="2020" name="ISME J.">
        <title>Gammaproteobacteria mediating utilization of methyl-, sulfur- and petroleum organic compounds in deep ocean hydrothermal plumes.</title>
        <authorList>
            <person name="Zhou Z."/>
            <person name="Liu Y."/>
            <person name="Pan J."/>
            <person name="Cron B.R."/>
            <person name="Toner B.M."/>
            <person name="Anantharaman K."/>
            <person name="Breier J.A."/>
            <person name="Dick G.J."/>
            <person name="Li M."/>
        </authorList>
    </citation>
    <scope>NUCLEOTIDE SEQUENCE</scope>
    <source>
        <strain evidence="2">SZUA-1451</strain>
    </source>
</reference>
<dbReference type="InterPro" id="IPR033913">
    <property type="entry name" value="MTH1175_dom"/>
</dbReference>
<evidence type="ECO:0000313" key="2">
    <source>
        <dbReference type="EMBL" id="HIP74983.1"/>
    </source>
</evidence>
<gene>
    <name evidence="2" type="ORF">EYH13_02290</name>
</gene>
<dbReference type="InterPro" id="IPR051840">
    <property type="entry name" value="NifX/NifY_domain"/>
</dbReference>
<proteinExistence type="predicted"/>
<evidence type="ECO:0000259" key="1">
    <source>
        <dbReference type="Pfam" id="PF02579"/>
    </source>
</evidence>
<evidence type="ECO:0000313" key="3">
    <source>
        <dbReference type="Proteomes" id="UP000649326"/>
    </source>
</evidence>
<dbReference type="Gene3D" id="3.30.420.130">
    <property type="entry name" value="Dinitrogenase iron-molybdenum cofactor biosynthesis domain"/>
    <property type="match status" value="1"/>
</dbReference>
<protein>
    <submittedName>
        <fullName evidence="2">Dinitrogenase iron-molybdenum cofactor</fullName>
    </submittedName>
</protein>
<feature type="domain" description="Dinitrogenase iron-molybdenum cofactor biosynthesis" evidence="1">
    <location>
        <begin position="14"/>
        <end position="107"/>
    </location>
</feature>
<dbReference type="Pfam" id="PF02579">
    <property type="entry name" value="Nitro_FeMo-Co"/>
    <property type="match status" value="1"/>
</dbReference>
<dbReference type="PANTHER" id="PTHR33937">
    <property type="entry name" value="IRON-MOLYBDENUM PROTEIN-RELATED-RELATED"/>
    <property type="match status" value="1"/>
</dbReference>
<dbReference type="EMBL" id="DQUG01000094">
    <property type="protein sequence ID" value="HIP74983.1"/>
    <property type="molecule type" value="Genomic_DNA"/>
</dbReference>
<dbReference type="InterPro" id="IPR036105">
    <property type="entry name" value="DiNase_FeMo-co_biosyn_sf"/>
</dbReference>
<dbReference type="SUPFAM" id="SSF53146">
    <property type="entry name" value="Nitrogenase accessory factor-like"/>
    <property type="match status" value="1"/>
</dbReference>
<name>A0A832ZF32_9EURY</name>